<evidence type="ECO:0000256" key="1">
    <source>
        <dbReference type="SAM" id="MobiDB-lite"/>
    </source>
</evidence>
<reference evidence="2" key="1">
    <citation type="submission" date="2024-06" db="UniProtKB">
        <authorList>
            <consortium name="Ensembl"/>
        </authorList>
    </citation>
    <scope>IDENTIFICATION</scope>
</reference>
<protein>
    <submittedName>
        <fullName evidence="2">Uncharacterized protein</fullName>
    </submittedName>
</protein>
<dbReference type="HOGENOM" id="CLU_1942954_0_0_1"/>
<proteinExistence type="predicted"/>
<feature type="compositionally biased region" description="Polar residues" evidence="1">
    <location>
        <begin position="79"/>
        <end position="92"/>
    </location>
</feature>
<dbReference type="AlphaFoldDB" id="M3YI35"/>
<dbReference type="EMBL" id="AEYP01064024">
    <property type="status" value="NOT_ANNOTATED_CDS"/>
    <property type="molecule type" value="Genomic_DNA"/>
</dbReference>
<dbReference type="Ensembl" id="ENSMPUT00000011176.1">
    <property type="protein sequence ID" value="ENSMPUP00000010992.1"/>
    <property type="gene ID" value="ENSMPUG00000011082.1"/>
</dbReference>
<organism evidence="2">
    <name type="scientific">Mustela putorius furo</name>
    <name type="common">European domestic ferret</name>
    <name type="synonym">Mustela furo</name>
    <dbReference type="NCBI Taxonomy" id="9669"/>
    <lineage>
        <taxon>Eukaryota</taxon>
        <taxon>Metazoa</taxon>
        <taxon>Chordata</taxon>
        <taxon>Craniata</taxon>
        <taxon>Vertebrata</taxon>
        <taxon>Euteleostomi</taxon>
        <taxon>Mammalia</taxon>
        <taxon>Eutheria</taxon>
        <taxon>Laurasiatheria</taxon>
        <taxon>Carnivora</taxon>
        <taxon>Caniformia</taxon>
        <taxon>Musteloidea</taxon>
        <taxon>Mustelidae</taxon>
        <taxon>Mustelinae</taxon>
        <taxon>Mustela</taxon>
    </lineage>
</organism>
<sequence>VNFWGPPREERAWRVWNEHSCTVSVSVRGPEVEEENESRRKNVTVLEYSGQISPRRLCPYCHLKPSHKHIWRAGRASRSPWTQAPKGNSSPSQPRPVHHHHEEPSEVKISGAPVSLTRLTGQTRDLLLAF</sequence>
<accession>M3YI35</accession>
<name>M3YI35_MUSPF</name>
<feature type="region of interest" description="Disordered" evidence="1">
    <location>
        <begin position="74"/>
        <end position="112"/>
    </location>
</feature>
<evidence type="ECO:0000313" key="2">
    <source>
        <dbReference type="Ensembl" id="ENSMPUP00000010992.1"/>
    </source>
</evidence>
<dbReference type="InParanoid" id="M3YI35"/>